<evidence type="ECO:0000256" key="3">
    <source>
        <dbReference type="ARBA" id="ARBA00023163"/>
    </source>
</evidence>
<dbReference type="InterPro" id="IPR009057">
    <property type="entry name" value="Homeodomain-like_sf"/>
</dbReference>
<name>A0A846WHT3_9ACTN</name>
<gene>
    <name evidence="6" type="ORF">HGA05_03050</name>
</gene>
<dbReference type="PROSITE" id="PS50977">
    <property type="entry name" value="HTH_TETR_2"/>
    <property type="match status" value="1"/>
</dbReference>
<dbReference type="PRINTS" id="PR00455">
    <property type="entry name" value="HTHTETR"/>
</dbReference>
<evidence type="ECO:0000256" key="2">
    <source>
        <dbReference type="ARBA" id="ARBA00023125"/>
    </source>
</evidence>
<dbReference type="EMBL" id="JAAXPC010000001">
    <property type="protein sequence ID" value="NKY00547.1"/>
    <property type="molecule type" value="Genomic_DNA"/>
</dbReference>
<protein>
    <submittedName>
        <fullName evidence="6">TetR/AcrR family transcriptional regulator</fullName>
    </submittedName>
</protein>
<dbReference type="GO" id="GO:0003700">
    <property type="term" value="F:DNA-binding transcription factor activity"/>
    <property type="evidence" value="ECO:0007669"/>
    <property type="project" value="TreeGrafter"/>
</dbReference>
<keyword evidence="2 4" id="KW-0238">DNA-binding</keyword>
<keyword evidence="1" id="KW-0805">Transcription regulation</keyword>
<dbReference type="InterPro" id="IPR001647">
    <property type="entry name" value="HTH_TetR"/>
</dbReference>
<evidence type="ECO:0000259" key="5">
    <source>
        <dbReference type="PROSITE" id="PS50977"/>
    </source>
</evidence>
<feature type="DNA-binding region" description="H-T-H motif" evidence="4">
    <location>
        <begin position="66"/>
        <end position="85"/>
    </location>
</feature>
<dbReference type="Gene3D" id="1.10.10.60">
    <property type="entry name" value="Homeodomain-like"/>
    <property type="match status" value="1"/>
</dbReference>
<dbReference type="Pfam" id="PF00440">
    <property type="entry name" value="TetR_N"/>
    <property type="match status" value="1"/>
</dbReference>
<dbReference type="AlphaFoldDB" id="A0A846WHT3"/>
<dbReference type="Gene3D" id="1.10.357.10">
    <property type="entry name" value="Tetracycline Repressor, domain 2"/>
    <property type="match status" value="1"/>
</dbReference>
<dbReference type="GO" id="GO:0000976">
    <property type="term" value="F:transcription cis-regulatory region binding"/>
    <property type="evidence" value="ECO:0007669"/>
    <property type="project" value="TreeGrafter"/>
</dbReference>
<organism evidence="6 7">
    <name type="scientific">Gordonia polyisoprenivorans</name>
    <dbReference type="NCBI Taxonomy" id="84595"/>
    <lineage>
        <taxon>Bacteria</taxon>
        <taxon>Bacillati</taxon>
        <taxon>Actinomycetota</taxon>
        <taxon>Actinomycetes</taxon>
        <taxon>Mycobacteriales</taxon>
        <taxon>Gordoniaceae</taxon>
        <taxon>Gordonia</taxon>
    </lineage>
</organism>
<dbReference type="InterPro" id="IPR050109">
    <property type="entry name" value="HTH-type_TetR-like_transc_reg"/>
</dbReference>
<dbReference type="Pfam" id="PF16859">
    <property type="entry name" value="TetR_C_11"/>
    <property type="match status" value="1"/>
</dbReference>
<evidence type="ECO:0000313" key="6">
    <source>
        <dbReference type="EMBL" id="NKY00547.1"/>
    </source>
</evidence>
<dbReference type="SUPFAM" id="SSF48498">
    <property type="entry name" value="Tetracyclin repressor-like, C-terminal domain"/>
    <property type="match status" value="1"/>
</dbReference>
<keyword evidence="3" id="KW-0804">Transcription</keyword>
<dbReference type="InterPro" id="IPR011075">
    <property type="entry name" value="TetR_C"/>
</dbReference>
<dbReference type="InterPro" id="IPR036271">
    <property type="entry name" value="Tet_transcr_reg_TetR-rel_C_sf"/>
</dbReference>
<sequence>MVETSPWRSFPADSPLIIDLYIYCTSCTKMLSGGGRRRGRPRSEELRLRILHAAIELASAGGVDIGFDRIAQAAGASRTTLYRWWSDPQELLTDALLESISDSVEATADDPIAALRTQVMETVAILVNPPTAGPLRALAARALADPAAHTMFVEHWLRPRRRFIRDLVGNAARRGLLMPSAGDVDEVVDILFGPLYYRAFFTGETLDEGFVERLLIAAGVTPAEPDGDLIDLGR</sequence>
<dbReference type="PANTHER" id="PTHR30055">
    <property type="entry name" value="HTH-TYPE TRANSCRIPTIONAL REGULATOR RUTR"/>
    <property type="match status" value="1"/>
</dbReference>
<reference evidence="6 7" key="1">
    <citation type="submission" date="2020-04" db="EMBL/GenBank/DDBJ databases">
        <title>MicrobeNet Type strains.</title>
        <authorList>
            <person name="Nicholson A.C."/>
        </authorList>
    </citation>
    <scope>NUCLEOTIDE SEQUENCE [LARGE SCALE GENOMIC DNA]</scope>
    <source>
        <strain evidence="6 7">ATCC BAA-14</strain>
    </source>
</reference>
<comment type="caution">
    <text evidence="6">The sequence shown here is derived from an EMBL/GenBank/DDBJ whole genome shotgun (WGS) entry which is preliminary data.</text>
</comment>
<evidence type="ECO:0000256" key="4">
    <source>
        <dbReference type="PROSITE-ProRule" id="PRU00335"/>
    </source>
</evidence>
<dbReference type="PANTHER" id="PTHR30055:SF148">
    <property type="entry name" value="TETR-FAMILY TRANSCRIPTIONAL REGULATOR"/>
    <property type="match status" value="1"/>
</dbReference>
<evidence type="ECO:0000313" key="7">
    <source>
        <dbReference type="Proteomes" id="UP000563898"/>
    </source>
</evidence>
<accession>A0A846WHT3</accession>
<proteinExistence type="predicted"/>
<feature type="domain" description="HTH tetR-type" evidence="5">
    <location>
        <begin position="44"/>
        <end position="103"/>
    </location>
</feature>
<evidence type="ECO:0000256" key="1">
    <source>
        <dbReference type="ARBA" id="ARBA00023015"/>
    </source>
</evidence>
<dbReference type="Proteomes" id="UP000563898">
    <property type="component" value="Unassembled WGS sequence"/>
</dbReference>
<dbReference type="SUPFAM" id="SSF46689">
    <property type="entry name" value="Homeodomain-like"/>
    <property type="match status" value="1"/>
</dbReference>
<dbReference type="RefSeq" id="WP_138944137.1">
    <property type="nucleotide sequence ID" value="NZ_JAAXPC010000001.1"/>
</dbReference>